<dbReference type="OrthoDB" id="9805301at2"/>
<dbReference type="PRINTS" id="PR00483">
    <property type="entry name" value="BACPHPHTASE"/>
</dbReference>
<dbReference type="eggNOG" id="COG0671">
    <property type="taxonomic scope" value="Bacteria"/>
</dbReference>
<dbReference type="RefSeq" id="WP_081873337.1">
    <property type="nucleotide sequence ID" value="NZ_JFHR01000018.1"/>
</dbReference>
<evidence type="ECO:0000313" key="3">
    <source>
        <dbReference type="EMBL" id="KEQ53783.1"/>
    </source>
</evidence>
<evidence type="ECO:0000313" key="4">
    <source>
        <dbReference type="Proteomes" id="UP000028411"/>
    </source>
</evidence>
<sequence>MLPSRLSHARRFGLGAGLAMAMAVTAQAANPPADSFLKGAILNSPTAARPDNRSETGLLDLYLVRQAQARAGAAERAEAYDDAANYNYYELLPRFSQAADSRMSISSRPILSHMLKWSLADVGYYVQQAKDAQQPAGGRIRPYAEDPGITACYTAYLNANESYPSGHAANGYTAALLLGAAMPDRGPALIARGVRYGDNRIICGVHHPIDVERGRAIARAYFAKVEAVPTFQADLQCAIEEDTRERARDAKAPVPAFSGSCARLHATYHLEQVRLEYARVCTAWPTADAGRPKDCTK</sequence>
<name>A0A081RF10_SPHCR</name>
<reference evidence="3 4" key="1">
    <citation type="submission" date="2014-02" db="EMBL/GenBank/DDBJ databases">
        <title>Whole genome sequence of Sphingobium chlorophenolicum NBRC 16172.</title>
        <authorList>
            <person name="Gan H.M."/>
            <person name="Gan H.Y."/>
            <person name="Chew T.H."/>
            <person name="Savka M.A."/>
        </authorList>
    </citation>
    <scope>NUCLEOTIDE SEQUENCE [LARGE SCALE GENOMIC DNA]</scope>
    <source>
        <strain evidence="3 4">NBRC 16172</strain>
    </source>
</reference>
<keyword evidence="1" id="KW-0732">Signal</keyword>
<feature type="chain" id="PRO_5001763297" evidence="1">
    <location>
        <begin position="29"/>
        <end position="297"/>
    </location>
</feature>
<dbReference type="Pfam" id="PF01569">
    <property type="entry name" value="PAP2"/>
    <property type="match status" value="1"/>
</dbReference>
<dbReference type="Gene3D" id="1.20.144.10">
    <property type="entry name" value="Phosphatidic acid phosphatase type 2/haloperoxidase"/>
    <property type="match status" value="1"/>
</dbReference>
<dbReference type="InterPro" id="IPR001011">
    <property type="entry name" value="Acid_Pase_classA_bac"/>
</dbReference>
<dbReference type="InterPro" id="IPR036938">
    <property type="entry name" value="PAP2/HPO_sf"/>
</dbReference>
<dbReference type="AlphaFoldDB" id="A0A081RF10"/>
<dbReference type="EMBL" id="JFHR01000018">
    <property type="protein sequence ID" value="KEQ53783.1"/>
    <property type="molecule type" value="Genomic_DNA"/>
</dbReference>
<dbReference type="Proteomes" id="UP000028411">
    <property type="component" value="Unassembled WGS sequence"/>
</dbReference>
<dbReference type="GO" id="GO:0030288">
    <property type="term" value="C:outer membrane-bounded periplasmic space"/>
    <property type="evidence" value="ECO:0007669"/>
    <property type="project" value="InterPro"/>
</dbReference>
<evidence type="ECO:0000259" key="2">
    <source>
        <dbReference type="Pfam" id="PF01569"/>
    </source>
</evidence>
<accession>A0A081RF10</accession>
<gene>
    <name evidence="3" type="ORF">BV95_01999</name>
</gene>
<protein>
    <submittedName>
        <fullName evidence="3">Putative acid phosphatase</fullName>
    </submittedName>
</protein>
<proteinExistence type="predicted"/>
<evidence type="ECO:0000256" key="1">
    <source>
        <dbReference type="SAM" id="SignalP"/>
    </source>
</evidence>
<dbReference type="SUPFAM" id="SSF48317">
    <property type="entry name" value="Acid phosphatase/Vanadium-dependent haloperoxidase"/>
    <property type="match status" value="1"/>
</dbReference>
<dbReference type="InterPro" id="IPR000326">
    <property type="entry name" value="PAP2/HPO"/>
</dbReference>
<dbReference type="GO" id="GO:0003993">
    <property type="term" value="F:acid phosphatase activity"/>
    <property type="evidence" value="ECO:0007669"/>
    <property type="project" value="InterPro"/>
</dbReference>
<organism evidence="3 4">
    <name type="scientific">Sphingobium chlorophenolicum</name>
    <dbReference type="NCBI Taxonomy" id="46429"/>
    <lineage>
        <taxon>Bacteria</taxon>
        <taxon>Pseudomonadati</taxon>
        <taxon>Pseudomonadota</taxon>
        <taxon>Alphaproteobacteria</taxon>
        <taxon>Sphingomonadales</taxon>
        <taxon>Sphingomonadaceae</taxon>
        <taxon>Sphingobium</taxon>
    </lineage>
</organism>
<dbReference type="PATRIC" id="fig|46429.4.peg.1969"/>
<comment type="caution">
    <text evidence="3">The sequence shown here is derived from an EMBL/GenBank/DDBJ whole genome shotgun (WGS) entry which is preliminary data.</text>
</comment>
<feature type="domain" description="Phosphatidic acid phosphatase type 2/haloperoxidase" evidence="2">
    <location>
        <begin position="138"/>
        <end position="221"/>
    </location>
</feature>
<feature type="signal peptide" evidence="1">
    <location>
        <begin position="1"/>
        <end position="28"/>
    </location>
</feature>